<feature type="domain" description="DUF1468" evidence="2">
    <location>
        <begin position="12"/>
        <end position="155"/>
    </location>
</feature>
<dbReference type="Pfam" id="PF07331">
    <property type="entry name" value="TctB"/>
    <property type="match status" value="1"/>
</dbReference>
<dbReference type="HOGENOM" id="CLU_1692678_0_0_7"/>
<keyword evidence="1" id="KW-0812">Transmembrane</keyword>
<evidence type="ECO:0000256" key="1">
    <source>
        <dbReference type="SAM" id="Phobius"/>
    </source>
</evidence>
<dbReference type="Proteomes" id="UP000003676">
    <property type="component" value="Unassembled WGS sequence"/>
</dbReference>
<dbReference type="InterPro" id="IPR009936">
    <property type="entry name" value="DUF1468"/>
</dbReference>
<name>B6WWW0_9BACT</name>
<dbReference type="OrthoDB" id="5465357at2"/>
<keyword evidence="1" id="KW-1133">Transmembrane helix</keyword>
<organism evidence="3 4">
    <name type="scientific">Desulfovibrio piger ATCC 29098</name>
    <dbReference type="NCBI Taxonomy" id="411464"/>
    <lineage>
        <taxon>Bacteria</taxon>
        <taxon>Pseudomonadati</taxon>
        <taxon>Thermodesulfobacteriota</taxon>
        <taxon>Desulfovibrionia</taxon>
        <taxon>Desulfovibrionales</taxon>
        <taxon>Desulfovibrionaceae</taxon>
        <taxon>Desulfovibrio</taxon>
    </lineage>
</organism>
<evidence type="ECO:0000313" key="4">
    <source>
        <dbReference type="Proteomes" id="UP000003676"/>
    </source>
</evidence>
<reference evidence="3 4" key="1">
    <citation type="submission" date="2008-10" db="EMBL/GenBank/DDBJ databases">
        <title>Draft genome sequence of Desulvovibrio piger (ATCC 29098).</title>
        <authorList>
            <person name="Sudarsanam P."/>
            <person name="Ley R."/>
            <person name="Guruge J."/>
            <person name="Turnbaugh P.J."/>
            <person name="Mahowald M."/>
            <person name="Liep D."/>
            <person name="Gordon J."/>
        </authorList>
    </citation>
    <scope>NUCLEOTIDE SEQUENCE [LARGE SCALE GENOMIC DNA]</scope>
    <source>
        <strain evidence="3 4">ATCC 29098</strain>
    </source>
</reference>
<proteinExistence type="predicted"/>
<feature type="transmembrane region" description="Helical" evidence="1">
    <location>
        <begin position="87"/>
        <end position="114"/>
    </location>
</feature>
<evidence type="ECO:0000313" key="3">
    <source>
        <dbReference type="EMBL" id="EEB32573.1"/>
    </source>
</evidence>
<evidence type="ECO:0000259" key="2">
    <source>
        <dbReference type="Pfam" id="PF07331"/>
    </source>
</evidence>
<dbReference type="GeneID" id="83731347"/>
<gene>
    <name evidence="3" type="ORF">DESPIG_02581</name>
</gene>
<accession>B6WWW0</accession>
<dbReference type="RefSeq" id="WP_006008300.1">
    <property type="nucleotide sequence ID" value="NZ_DS996359.1"/>
</dbReference>
<dbReference type="EMBL" id="ABXU01000075">
    <property type="protein sequence ID" value="EEB32573.1"/>
    <property type="molecule type" value="Genomic_DNA"/>
</dbReference>
<feature type="transmembrane region" description="Helical" evidence="1">
    <location>
        <begin position="42"/>
        <end position="62"/>
    </location>
</feature>
<dbReference type="eggNOG" id="ENOG50318VY">
    <property type="taxonomic scope" value="Bacteria"/>
</dbReference>
<dbReference type="AlphaFoldDB" id="B6WWW0"/>
<feature type="transmembrane region" description="Helical" evidence="1">
    <location>
        <begin position="126"/>
        <end position="146"/>
    </location>
</feature>
<dbReference type="STRING" id="901.DESPIGER_2449"/>
<reference evidence="3 4" key="2">
    <citation type="submission" date="2008-10" db="EMBL/GenBank/DDBJ databases">
        <authorList>
            <person name="Fulton L."/>
            <person name="Clifton S."/>
            <person name="Fulton B."/>
            <person name="Xu J."/>
            <person name="Minx P."/>
            <person name="Pepin K.H."/>
            <person name="Johnson M."/>
            <person name="Bhonagiri V."/>
            <person name="Nash W.E."/>
            <person name="Mardis E.R."/>
            <person name="Wilson R.K."/>
        </authorList>
    </citation>
    <scope>NUCLEOTIDE SEQUENCE [LARGE SCALE GENOMIC DNA]</scope>
    <source>
        <strain evidence="3 4">ATCC 29098</strain>
    </source>
</reference>
<keyword evidence="1" id="KW-0472">Membrane</keyword>
<sequence length="155" mass="17471">MHIVNKRDFLASIVLLLGMLGFYVESTRIDTQGGVDLGPLFFPHLMVIVIAILSVALLFKSISFSPASEEKKAAPEKIFCTTKDQTVFIALFFIYLIALPYAGYIPATLIYLIVNMIYLGQRGSTKWYIIYICSTIGMTAFIYYIFAKVMLLFLP</sequence>
<protein>
    <recommendedName>
        <fullName evidence="2">DUF1468 domain-containing protein</fullName>
    </recommendedName>
</protein>
<comment type="caution">
    <text evidence="3">The sequence shown here is derived from an EMBL/GenBank/DDBJ whole genome shotgun (WGS) entry which is preliminary data.</text>
</comment>